<dbReference type="Proteomes" id="UP000007266">
    <property type="component" value="Linkage group 3"/>
</dbReference>
<accession>A0A139WKH0</accession>
<keyword evidence="2" id="KW-0677">Repeat</keyword>
<dbReference type="Gene3D" id="2.130.10.10">
    <property type="entry name" value="YVTN repeat-like/Quinoprotein amine dehydrogenase"/>
    <property type="match status" value="2"/>
</dbReference>
<reference evidence="5 6" key="1">
    <citation type="journal article" date="2008" name="Nature">
        <title>The genome of the model beetle and pest Tribolium castaneum.</title>
        <authorList>
            <consortium name="Tribolium Genome Sequencing Consortium"/>
            <person name="Richards S."/>
            <person name="Gibbs R.A."/>
            <person name="Weinstock G.M."/>
            <person name="Brown S.J."/>
            <person name="Denell R."/>
            <person name="Beeman R.W."/>
            <person name="Gibbs R."/>
            <person name="Beeman R.W."/>
            <person name="Brown S.J."/>
            <person name="Bucher G."/>
            <person name="Friedrich M."/>
            <person name="Grimmelikhuijzen C.J."/>
            <person name="Klingler M."/>
            <person name="Lorenzen M."/>
            <person name="Richards S."/>
            <person name="Roth S."/>
            <person name="Schroder R."/>
            <person name="Tautz D."/>
            <person name="Zdobnov E.M."/>
            <person name="Muzny D."/>
            <person name="Gibbs R.A."/>
            <person name="Weinstock G.M."/>
            <person name="Attaway T."/>
            <person name="Bell S."/>
            <person name="Buhay C.J."/>
            <person name="Chandrabose M.N."/>
            <person name="Chavez D."/>
            <person name="Clerk-Blankenburg K.P."/>
            <person name="Cree A."/>
            <person name="Dao M."/>
            <person name="Davis C."/>
            <person name="Chacko J."/>
            <person name="Dinh H."/>
            <person name="Dugan-Rocha S."/>
            <person name="Fowler G."/>
            <person name="Garner T.T."/>
            <person name="Garnes J."/>
            <person name="Gnirke A."/>
            <person name="Hawes A."/>
            <person name="Hernandez J."/>
            <person name="Hines S."/>
            <person name="Holder M."/>
            <person name="Hume J."/>
            <person name="Jhangiani S.N."/>
            <person name="Joshi V."/>
            <person name="Khan Z.M."/>
            <person name="Jackson L."/>
            <person name="Kovar C."/>
            <person name="Kowis A."/>
            <person name="Lee S."/>
            <person name="Lewis L.R."/>
            <person name="Margolis J."/>
            <person name="Morgan M."/>
            <person name="Nazareth L.V."/>
            <person name="Nguyen N."/>
            <person name="Okwuonu G."/>
            <person name="Parker D."/>
            <person name="Richards S."/>
            <person name="Ruiz S.J."/>
            <person name="Santibanez J."/>
            <person name="Savard J."/>
            <person name="Scherer S.E."/>
            <person name="Schneider B."/>
            <person name="Sodergren E."/>
            <person name="Tautz D."/>
            <person name="Vattahil S."/>
            <person name="Villasana D."/>
            <person name="White C.S."/>
            <person name="Wright R."/>
            <person name="Park Y."/>
            <person name="Beeman R.W."/>
            <person name="Lord J."/>
            <person name="Oppert B."/>
            <person name="Lorenzen M."/>
            <person name="Brown S."/>
            <person name="Wang L."/>
            <person name="Savard J."/>
            <person name="Tautz D."/>
            <person name="Richards S."/>
            <person name="Weinstock G."/>
            <person name="Gibbs R.A."/>
            <person name="Liu Y."/>
            <person name="Worley K."/>
            <person name="Weinstock G."/>
            <person name="Elsik C.G."/>
            <person name="Reese J.T."/>
            <person name="Elhaik E."/>
            <person name="Landan G."/>
            <person name="Graur D."/>
            <person name="Arensburger P."/>
            <person name="Atkinson P."/>
            <person name="Beeman R.W."/>
            <person name="Beidler J."/>
            <person name="Brown S.J."/>
            <person name="Demuth J.P."/>
            <person name="Drury D.W."/>
            <person name="Du Y.Z."/>
            <person name="Fujiwara H."/>
            <person name="Lorenzen M."/>
            <person name="Maselli V."/>
            <person name="Osanai M."/>
            <person name="Park Y."/>
            <person name="Robertson H.M."/>
            <person name="Tu Z."/>
            <person name="Wang J.J."/>
            <person name="Wang S."/>
            <person name="Richards S."/>
            <person name="Song H."/>
            <person name="Zhang L."/>
            <person name="Sodergren E."/>
            <person name="Werner D."/>
            <person name="Stanke M."/>
            <person name="Morgenstern B."/>
            <person name="Solovyev V."/>
            <person name="Kosarev P."/>
            <person name="Brown G."/>
            <person name="Chen H.C."/>
            <person name="Ermolaeva O."/>
            <person name="Hlavina W."/>
            <person name="Kapustin Y."/>
            <person name="Kiryutin B."/>
            <person name="Kitts P."/>
            <person name="Maglott D."/>
            <person name="Pruitt K."/>
            <person name="Sapojnikov V."/>
            <person name="Souvorov A."/>
            <person name="Mackey A.J."/>
            <person name="Waterhouse R.M."/>
            <person name="Wyder S."/>
            <person name="Zdobnov E.M."/>
            <person name="Zdobnov E.M."/>
            <person name="Wyder S."/>
            <person name="Kriventseva E.V."/>
            <person name="Kadowaki T."/>
            <person name="Bork P."/>
            <person name="Aranda M."/>
            <person name="Bao R."/>
            <person name="Beermann A."/>
            <person name="Berns N."/>
            <person name="Bolognesi R."/>
            <person name="Bonneton F."/>
            <person name="Bopp D."/>
            <person name="Brown S.J."/>
            <person name="Bucher G."/>
            <person name="Butts T."/>
            <person name="Chaumot A."/>
            <person name="Denell R.E."/>
            <person name="Ferrier D.E."/>
            <person name="Friedrich M."/>
            <person name="Gordon C.M."/>
            <person name="Jindra M."/>
            <person name="Klingler M."/>
            <person name="Lan Q."/>
            <person name="Lattorff H.M."/>
            <person name="Laudet V."/>
            <person name="von Levetsow C."/>
            <person name="Liu Z."/>
            <person name="Lutz R."/>
            <person name="Lynch J.A."/>
            <person name="da Fonseca R.N."/>
            <person name="Posnien N."/>
            <person name="Reuter R."/>
            <person name="Roth S."/>
            <person name="Savard J."/>
            <person name="Schinko J.B."/>
            <person name="Schmitt C."/>
            <person name="Schoppmeier M."/>
            <person name="Schroder R."/>
            <person name="Shippy T.D."/>
            <person name="Simonnet F."/>
            <person name="Marques-Souza H."/>
            <person name="Tautz D."/>
            <person name="Tomoyasu Y."/>
            <person name="Trauner J."/>
            <person name="Van der Zee M."/>
            <person name="Vervoort M."/>
            <person name="Wittkopp N."/>
            <person name="Wimmer E.A."/>
            <person name="Yang X."/>
            <person name="Jones A.K."/>
            <person name="Sattelle D.B."/>
            <person name="Ebert P.R."/>
            <person name="Nelson D."/>
            <person name="Scott J.G."/>
            <person name="Beeman R.W."/>
            <person name="Muthukrishnan S."/>
            <person name="Kramer K.J."/>
            <person name="Arakane Y."/>
            <person name="Beeman R.W."/>
            <person name="Zhu Q."/>
            <person name="Hogenkamp D."/>
            <person name="Dixit R."/>
            <person name="Oppert B."/>
            <person name="Jiang H."/>
            <person name="Zou Z."/>
            <person name="Marshall J."/>
            <person name="Elpidina E."/>
            <person name="Vinokurov K."/>
            <person name="Oppert C."/>
            <person name="Zou Z."/>
            <person name="Evans J."/>
            <person name="Lu Z."/>
            <person name="Zhao P."/>
            <person name="Sumathipala N."/>
            <person name="Altincicek B."/>
            <person name="Vilcinskas A."/>
            <person name="Williams M."/>
            <person name="Hultmark D."/>
            <person name="Hetru C."/>
            <person name="Jiang H."/>
            <person name="Grimmelikhuijzen C.J."/>
            <person name="Hauser F."/>
            <person name="Cazzamali G."/>
            <person name="Williamson M."/>
            <person name="Park Y."/>
            <person name="Li B."/>
            <person name="Tanaka Y."/>
            <person name="Predel R."/>
            <person name="Neupert S."/>
            <person name="Schachtner J."/>
            <person name="Verleyen P."/>
            <person name="Raible F."/>
            <person name="Bork P."/>
            <person name="Friedrich M."/>
            <person name="Walden K.K."/>
            <person name="Robertson H.M."/>
            <person name="Angeli S."/>
            <person name="Foret S."/>
            <person name="Bucher G."/>
            <person name="Schuetz S."/>
            <person name="Maleszka R."/>
            <person name="Wimmer E.A."/>
            <person name="Beeman R.W."/>
            <person name="Lorenzen M."/>
            <person name="Tomoyasu Y."/>
            <person name="Miller S.C."/>
            <person name="Grossmann D."/>
            <person name="Bucher G."/>
        </authorList>
    </citation>
    <scope>NUCLEOTIDE SEQUENCE [LARGE SCALE GENOMIC DNA]</scope>
    <source>
        <strain evidence="5 6">Georgia GA2</strain>
    </source>
</reference>
<evidence type="ECO:0000313" key="5">
    <source>
        <dbReference type="EMBL" id="KYB28404.1"/>
    </source>
</evidence>
<dbReference type="SUPFAM" id="SSF50978">
    <property type="entry name" value="WD40 repeat-like"/>
    <property type="match status" value="1"/>
</dbReference>
<dbReference type="STRING" id="7070.A0A139WKH0"/>
<dbReference type="InterPro" id="IPR036322">
    <property type="entry name" value="WD40_repeat_dom_sf"/>
</dbReference>
<dbReference type="InterPro" id="IPR051350">
    <property type="entry name" value="WD_repeat-ST_regulator"/>
</dbReference>
<dbReference type="InterPro" id="IPR015943">
    <property type="entry name" value="WD40/YVTN_repeat-like_dom_sf"/>
</dbReference>
<name>A0A139WKH0_TRICA</name>
<dbReference type="PROSITE" id="PS50082">
    <property type="entry name" value="WD_REPEATS_2"/>
    <property type="match status" value="2"/>
</dbReference>
<evidence type="ECO:0000313" key="6">
    <source>
        <dbReference type="Proteomes" id="UP000007266"/>
    </source>
</evidence>
<sequence length="445" mass="49150">MTTALQQQAFALDARYNAHRAPESPNFRTLYIRRRSQLLRETQRDPERWKQYLRLRSMLLQQRYGSSAVESSSSNLSRSSSMSTDQHSTVVTPRGHLVPTKQAEASRALVGGTSIAENYAFVGVHHIFDQHSEAVTMVKFANNDKSTICCASLDFTLSICDVTSEPPTVSAILRGHSKAVTGFDWSANNDLIVSSSLDGTCRVWKVSDFSCLRIVQDSNNSQFLCCMFQPINNNLFVTGNSRGELKIANVSTGRFMKNTCKIGGNVLCLTSDNSGKIFWVGNDKGEIVSLFCELNGALCKTKKILLSPNCSITSLSYRAWISREARDPLLLVNATNNSFCLFSVLDGEGTLQLKKSFQNRQQKHIVRSTFCPIMSFRQGACVVTGSEDGSVYFVDVEKVGNRAVVNTLQGHASAVLGISFNYDESLLATSDLQGLVILWKKGNLL</sequence>
<feature type="region of interest" description="Disordered" evidence="4">
    <location>
        <begin position="70"/>
        <end position="92"/>
    </location>
</feature>
<dbReference type="PANTHER" id="PTHR22838">
    <property type="entry name" value="WD REPEAT PROTEIN 26-RELATED"/>
    <property type="match status" value="1"/>
</dbReference>
<protein>
    <submittedName>
        <fullName evidence="5">Protein will die slowly-like Protein</fullName>
    </submittedName>
</protein>
<dbReference type="AlphaFoldDB" id="A0A139WKH0"/>
<gene>
    <name evidence="5" type="primary">AUGUSTUS-3.0.2_32604</name>
    <name evidence="5" type="ORF">TcasGA2_TC032604</name>
</gene>
<evidence type="ECO:0000256" key="4">
    <source>
        <dbReference type="SAM" id="MobiDB-lite"/>
    </source>
</evidence>
<evidence type="ECO:0000256" key="3">
    <source>
        <dbReference type="PROSITE-ProRule" id="PRU00221"/>
    </source>
</evidence>
<dbReference type="EMBL" id="KQ971327">
    <property type="protein sequence ID" value="KYB28404.1"/>
    <property type="molecule type" value="Genomic_DNA"/>
</dbReference>
<dbReference type="InParanoid" id="A0A139WKH0"/>
<dbReference type="InterPro" id="IPR001680">
    <property type="entry name" value="WD40_rpt"/>
</dbReference>
<proteinExistence type="predicted"/>
<dbReference type="PROSITE" id="PS50294">
    <property type="entry name" value="WD_REPEATS_REGION"/>
    <property type="match status" value="2"/>
</dbReference>
<dbReference type="GO" id="GO:1990841">
    <property type="term" value="F:promoter-specific chromatin binding"/>
    <property type="evidence" value="ECO:0000318"/>
    <property type="project" value="GO_Central"/>
</dbReference>
<evidence type="ECO:0000256" key="1">
    <source>
        <dbReference type="ARBA" id="ARBA00022574"/>
    </source>
</evidence>
<dbReference type="OMA" id="MLKFANN"/>
<reference evidence="5 6" key="2">
    <citation type="journal article" date="2010" name="Nucleic Acids Res.">
        <title>BeetleBase in 2010: revisions to provide comprehensive genomic information for Tribolium castaneum.</title>
        <authorList>
            <person name="Kim H.S."/>
            <person name="Murphy T."/>
            <person name="Xia J."/>
            <person name="Caragea D."/>
            <person name="Park Y."/>
            <person name="Beeman R.W."/>
            <person name="Lorenzen M.D."/>
            <person name="Butcher S."/>
            <person name="Manak J.R."/>
            <person name="Brown S.J."/>
        </authorList>
    </citation>
    <scope>GENOME REANNOTATION</scope>
    <source>
        <strain evidence="5 6">Georgia GA2</strain>
    </source>
</reference>
<keyword evidence="6" id="KW-1185">Reference proteome</keyword>
<keyword evidence="1 3" id="KW-0853">WD repeat</keyword>
<dbReference type="KEGG" id="tca:656551"/>
<feature type="repeat" description="WD" evidence="3">
    <location>
        <begin position="173"/>
        <end position="214"/>
    </location>
</feature>
<evidence type="ECO:0000256" key="2">
    <source>
        <dbReference type="ARBA" id="ARBA00022737"/>
    </source>
</evidence>
<organism evidence="5 6">
    <name type="scientific">Tribolium castaneum</name>
    <name type="common">Red flour beetle</name>
    <dbReference type="NCBI Taxonomy" id="7070"/>
    <lineage>
        <taxon>Eukaryota</taxon>
        <taxon>Metazoa</taxon>
        <taxon>Ecdysozoa</taxon>
        <taxon>Arthropoda</taxon>
        <taxon>Hexapoda</taxon>
        <taxon>Insecta</taxon>
        <taxon>Pterygota</taxon>
        <taxon>Neoptera</taxon>
        <taxon>Endopterygota</taxon>
        <taxon>Coleoptera</taxon>
        <taxon>Polyphaga</taxon>
        <taxon>Cucujiformia</taxon>
        <taxon>Tenebrionidae</taxon>
        <taxon>Tenebrionidae incertae sedis</taxon>
        <taxon>Tribolium</taxon>
    </lineage>
</organism>
<dbReference type="SMART" id="SM00320">
    <property type="entry name" value="WD40"/>
    <property type="match status" value="5"/>
</dbReference>
<dbReference type="Pfam" id="PF00400">
    <property type="entry name" value="WD40"/>
    <property type="match status" value="2"/>
</dbReference>
<dbReference type="PANTHER" id="PTHR22838:SF4">
    <property type="entry name" value="WD REPEAT-CONTAINING PROTEIN 13"/>
    <property type="match status" value="1"/>
</dbReference>
<feature type="repeat" description="WD" evidence="3">
    <location>
        <begin position="408"/>
        <end position="440"/>
    </location>
</feature>
<feature type="compositionally biased region" description="Low complexity" evidence="4">
    <location>
        <begin position="70"/>
        <end position="83"/>
    </location>
</feature>
<dbReference type="OrthoDB" id="1932312at2759"/>
<dbReference type="eggNOG" id="KOG0266">
    <property type="taxonomic scope" value="Eukaryota"/>
</dbReference>